<organism evidence="7 10">
    <name type="scientific">Parvimonas micra</name>
    <dbReference type="NCBI Taxonomy" id="33033"/>
    <lineage>
        <taxon>Bacteria</taxon>
        <taxon>Bacillati</taxon>
        <taxon>Bacillota</taxon>
        <taxon>Tissierellia</taxon>
        <taxon>Tissierellales</taxon>
        <taxon>Peptoniphilaceae</taxon>
        <taxon>Parvimonas</taxon>
    </lineage>
</organism>
<reference evidence="7 10" key="1">
    <citation type="submission" date="2014-10" db="EMBL/GenBank/DDBJ databases">
        <title>Complete genome sequence of Parvimonas micra KCOM 1535 (= ChDC B708).</title>
        <authorList>
            <person name="Kook J.-K."/>
            <person name="Park S.-N."/>
            <person name="Lim Y.K."/>
            <person name="Roh H."/>
        </authorList>
    </citation>
    <scope>NUCLEOTIDE SEQUENCE [LARGE SCALE GENOMIC DNA]</scope>
    <source>
        <strain evidence="7">KCOM 1535</strain>
        <strain evidence="10">KCOM 1535 / ChDC B708</strain>
    </source>
</reference>
<feature type="transmembrane region" description="Helical" evidence="6">
    <location>
        <begin position="91"/>
        <end position="113"/>
    </location>
</feature>
<dbReference type="EMBL" id="JABZRE010000036">
    <property type="protein sequence ID" value="MBF1307554.1"/>
    <property type="molecule type" value="Genomic_DNA"/>
</dbReference>
<evidence type="ECO:0000256" key="3">
    <source>
        <dbReference type="ARBA" id="ARBA00022692"/>
    </source>
</evidence>
<feature type="transmembrane region" description="Helical" evidence="6">
    <location>
        <begin position="222"/>
        <end position="241"/>
    </location>
</feature>
<evidence type="ECO:0000313" key="7">
    <source>
        <dbReference type="EMBL" id="AIZ36464.1"/>
    </source>
</evidence>
<dbReference type="Proteomes" id="UP001210690">
    <property type="component" value="Chromosome"/>
</dbReference>
<keyword evidence="3 6" id="KW-0812">Transmembrane</keyword>
<dbReference type="CDD" id="cd06580">
    <property type="entry name" value="TM_PBP1_transp_TpRbsC_like"/>
    <property type="match status" value="1"/>
</dbReference>
<keyword evidence="4 6" id="KW-1133">Transmembrane helix</keyword>
<evidence type="ECO:0000256" key="4">
    <source>
        <dbReference type="ARBA" id="ARBA00022989"/>
    </source>
</evidence>
<dbReference type="Proteomes" id="UP000758611">
    <property type="component" value="Unassembled WGS sequence"/>
</dbReference>
<dbReference type="AlphaFoldDB" id="A0A0B4S1T0"/>
<dbReference type="STRING" id="33033.NW74_03480"/>
<feature type="transmembrane region" description="Helical" evidence="6">
    <location>
        <begin position="38"/>
        <end position="57"/>
    </location>
</feature>
<dbReference type="OrthoDB" id="9792579at2"/>
<gene>
    <name evidence="8" type="ORF">HXM94_07250</name>
    <name evidence="9" type="ORF">NM222_04545</name>
    <name evidence="7" type="ORF">NW74_03480</name>
</gene>
<reference evidence="8" key="2">
    <citation type="submission" date="2020-04" db="EMBL/GenBank/DDBJ databases">
        <title>Deep metagenomics examines the oral microbiome during advanced dental caries in children, revealing novel taxa and co-occurrences with host molecules.</title>
        <authorList>
            <person name="Baker J.L."/>
            <person name="Morton J.T."/>
            <person name="Dinis M."/>
            <person name="Alvarez R."/>
            <person name="Tran N.C."/>
            <person name="Knight R."/>
            <person name="Edlund A."/>
        </authorList>
    </citation>
    <scope>NUCLEOTIDE SEQUENCE</scope>
    <source>
        <strain evidence="8">JCVI_23_bin.11</strain>
    </source>
</reference>
<protein>
    <submittedName>
        <fullName evidence="7 8">ABC transporter permease</fullName>
    </submittedName>
</protein>
<dbReference type="InterPro" id="IPR001851">
    <property type="entry name" value="ABC_transp_permease"/>
</dbReference>
<dbReference type="KEGG" id="pmic:NW74_03480"/>
<dbReference type="EMBL" id="CP101412">
    <property type="protein sequence ID" value="WBB30251.1"/>
    <property type="molecule type" value="Genomic_DNA"/>
</dbReference>
<evidence type="ECO:0000313" key="8">
    <source>
        <dbReference type="EMBL" id="MBF1307554.1"/>
    </source>
</evidence>
<keyword evidence="5 6" id="KW-0472">Membrane</keyword>
<feature type="transmembrane region" description="Helical" evidence="6">
    <location>
        <begin position="248"/>
        <end position="270"/>
    </location>
</feature>
<feature type="transmembrane region" description="Helical" evidence="6">
    <location>
        <begin position="6"/>
        <end position="26"/>
    </location>
</feature>
<feature type="transmembrane region" description="Helical" evidence="6">
    <location>
        <begin position="276"/>
        <end position="294"/>
    </location>
</feature>
<dbReference type="Proteomes" id="UP000031386">
    <property type="component" value="Chromosome"/>
</dbReference>
<evidence type="ECO:0000256" key="5">
    <source>
        <dbReference type="ARBA" id="ARBA00023136"/>
    </source>
</evidence>
<evidence type="ECO:0000313" key="9">
    <source>
        <dbReference type="EMBL" id="WBB30251.1"/>
    </source>
</evidence>
<feature type="transmembrane region" description="Helical" evidence="6">
    <location>
        <begin position="193"/>
        <end position="216"/>
    </location>
</feature>
<dbReference type="GO" id="GO:0022857">
    <property type="term" value="F:transmembrane transporter activity"/>
    <property type="evidence" value="ECO:0007669"/>
    <property type="project" value="InterPro"/>
</dbReference>
<accession>A0A0B4S1T0</accession>
<keyword evidence="10" id="KW-1185">Reference proteome</keyword>
<dbReference type="PANTHER" id="PTHR43370">
    <property type="entry name" value="SUGAR ABC TRANSPORTER INTEGRAL MEMBRANE PROTEIN-RELATED"/>
    <property type="match status" value="1"/>
</dbReference>
<sequence length="311" mass="32615">MSLLKIALFISDTLLFATPLLFTALGGMFTEKAGVTNIGLEGMMTIGAFAGAAVGYFTKSALLGFLAGGVAASLVALIHAVVSITFGADQVVSGIAINFIGPGVSLFICSLLFDGAKQTIPVAEGEGKMIKIFDNLTGVDFIDKVLGQYVTTYVALGLVILISIYLYKTKFGLRLIAVGEHPKAAETLNVNVYLYRYFAVIISGLLAGFGGATMSLATVSNFSQSLVSGHGFIALVAVIFGKWKPYGVLGACLFFGAAQELAILLPSLNINIPESILPMVPYISTLLVLIFFVGKSKGPSSAGVPYIKLED</sequence>
<proteinExistence type="predicted"/>
<dbReference type="PANTHER" id="PTHR43370:SF1">
    <property type="entry name" value="GUANOSINE ABC TRANSPORTER PERMEASE PROTEIN NUPQ"/>
    <property type="match status" value="1"/>
</dbReference>
<evidence type="ECO:0000313" key="10">
    <source>
        <dbReference type="Proteomes" id="UP000031386"/>
    </source>
</evidence>
<dbReference type="RefSeq" id="WP_041953836.1">
    <property type="nucleotide sequence ID" value="NZ_BHYQ01000003.1"/>
</dbReference>
<dbReference type="Pfam" id="PF02653">
    <property type="entry name" value="BPD_transp_2"/>
    <property type="match status" value="1"/>
</dbReference>
<feature type="transmembrane region" description="Helical" evidence="6">
    <location>
        <begin position="146"/>
        <end position="167"/>
    </location>
</feature>
<keyword evidence="2" id="KW-1003">Cell membrane</keyword>
<evidence type="ECO:0000256" key="2">
    <source>
        <dbReference type="ARBA" id="ARBA00022475"/>
    </source>
</evidence>
<evidence type="ECO:0000256" key="6">
    <source>
        <dbReference type="SAM" id="Phobius"/>
    </source>
</evidence>
<comment type="subcellular location">
    <subcellularLocation>
        <location evidence="1">Cell membrane</location>
        <topology evidence="1">Multi-pass membrane protein</topology>
    </subcellularLocation>
</comment>
<feature type="transmembrane region" description="Helical" evidence="6">
    <location>
        <begin position="63"/>
        <end position="84"/>
    </location>
</feature>
<evidence type="ECO:0000256" key="1">
    <source>
        <dbReference type="ARBA" id="ARBA00004651"/>
    </source>
</evidence>
<name>A0A0B4S1T0_9FIRM</name>
<dbReference type="EMBL" id="CP009761">
    <property type="protein sequence ID" value="AIZ36464.1"/>
    <property type="molecule type" value="Genomic_DNA"/>
</dbReference>
<reference evidence="9" key="3">
    <citation type="submission" date="2022-07" db="EMBL/GenBank/DDBJ databases">
        <title>Parvimonas micra travels from the subgingival sulcus of the human oral cavity to the colorectal adenocarcinoma.</title>
        <authorList>
            <person name="Conde-Perez K."/>
            <person name="Buetas E."/>
            <person name="Aja-Macaya P."/>
            <person name="Martin-De Arribas E."/>
            <person name="Iglesias-Corras I."/>
            <person name="Trigo-Tasende N."/>
            <person name="Nasser-Ali M."/>
            <person name="Estevez L.S."/>
            <person name="Rumbo-Feal S."/>
            <person name="Otero-Alen B."/>
            <person name="Noguera J.F."/>
            <person name="Concha A."/>
            <person name="Pardinas-Lopez S."/>
            <person name="Carda-Dieguez M."/>
            <person name="Gomez-Randulfe I."/>
            <person name="Martinez-Lago N."/>
            <person name="Ladra S."/>
            <person name="Aparicio L.A."/>
            <person name="Bou G."/>
            <person name="Mira A."/>
            <person name="Vallejo J.A."/>
            <person name="Poza M."/>
        </authorList>
    </citation>
    <scope>NUCLEOTIDE SEQUENCE</scope>
    <source>
        <strain evidence="9">PM102KC-G-1</strain>
    </source>
</reference>
<dbReference type="GO" id="GO:0005886">
    <property type="term" value="C:plasma membrane"/>
    <property type="evidence" value="ECO:0007669"/>
    <property type="project" value="UniProtKB-SubCell"/>
</dbReference>